<evidence type="ECO:0000256" key="1">
    <source>
        <dbReference type="ARBA" id="ARBA00022722"/>
    </source>
</evidence>
<dbReference type="PANTHER" id="PTHR13522:SF3">
    <property type="entry name" value="U6 SNRNA PHOSPHODIESTERASE 1"/>
    <property type="match status" value="1"/>
</dbReference>
<sequence length="298" mass="31760">MDLLAAYDSDCDTDENAAPSTPGIGGESTGDRAAAQQHHVETAGLDQAPQRKRARLNDRAGSSKALGAAAAATGQAASGTQAALPARVRCFPLVQGLFPTMVYVPVPEAAAQQLQALAAQLVAAVAAAGLASHLSQTVPIRYGQAASLTAALQKQLKPYRRFKVQLSGLVCLTNEPKTRTFVCLRVAEGLQQVLRMIRQVDAAFTLHGLPQFHENPVPHVSLAWAPGDQTQVLQRWLDSFQHLPVAFAVSHVQCQERSTYADFKRLATSYASAQACIPSGAAFSWPRMAVALELEQAL</sequence>
<proteinExistence type="predicted"/>
<evidence type="ECO:0000256" key="3">
    <source>
        <dbReference type="ARBA" id="ARBA00023239"/>
    </source>
</evidence>
<evidence type="ECO:0000313" key="8">
    <source>
        <dbReference type="EMBL" id="WIA17219.1"/>
    </source>
</evidence>
<dbReference type="Proteomes" id="UP001244341">
    <property type="component" value="Chromosome 8b"/>
</dbReference>
<dbReference type="Pfam" id="PF09749">
    <property type="entry name" value="HVSL"/>
    <property type="match status" value="1"/>
</dbReference>
<dbReference type="InterPro" id="IPR009097">
    <property type="entry name" value="Cyclic_Pdiesterase"/>
</dbReference>
<evidence type="ECO:0000256" key="6">
    <source>
        <dbReference type="ARBA" id="ARBA00030030"/>
    </source>
</evidence>
<protein>
    <recommendedName>
        <fullName evidence="5">U6 snRNA phosphodiesterase 1</fullName>
    </recommendedName>
    <alternativeName>
        <fullName evidence="6">3'-5' RNA exonuclease USB1</fullName>
    </alternativeName>
</protein>
<evidence type="ECO:0000256" key="4">
    <source>
        <dbReference type="ARBA" id="ARBA00023242"/>
    </source>
</evidence>
<keyword evidence="3" id="KW-0456">Lyase</keyword>
<name>A0ABY8U753_TETOB</name>
<dbReference type="Gene3D" id="3.90.1140.10">
    <property type="entry name" value="Cyclic phosphodiesterase"/>
    <property type="match status" value="1"/>
</dbReference>
<keyword evidence="4" id="KW-0539">Nucleus</keyword>
<organism evidence="8 9">
    <name type="scientific">Tetradesmus obliquus</name>
    <name type="common">Green alga</name>
    <name type="synonym">Acutodesmus obliquus</name>
    <dbReference type="NCBI Taxonomy" id="3088"/>
    <lineage>
        <taxon>Eukaryota</taxon>
        <taxon>Viridiplantae</taxon>
        <taxon>Chlorophyta</taxon>
        <taxon>core chlorophytes</taxon>
        <taxon>Chlorophyceae</taxon>
        <taxon>CS clade</taxon>
        <taxon>Sphaeropleales</taxon>
        <taxon>Scenedesmaceae</taxon>
        <taxon>Tetradesmus</taxon>
    </lineage>
</organism>
<evidence type="ECO:0000256" key="7">
    <source>
        <dbReference type="SAM" id="MobiDB-lite"/>
    </source>
</evidence>
<evidence type="ECO:0000256" key="2">
    <source>
        <dbReference type="ARBA" id="ARBA00022801"/>
    </source>
</evidence>
<evidence type="ECO:0000313" key="9">
    <source>
        <dbReference type="Proteomes" id="UP001244341"/>
    </source>
</evidence>
<reference evidence="8 9" key="1">
    <citation type="submission" date="2023-05" db="EMBL/GenBank/DDBJ databases">
        <title>A 100% complete, gapless, phased diploid assembly of the Scenedesmus obliquus UTEX 3031 genome.</title>
        <authorList>
            <person name="Biondi T.C."/>
            <person name="Hanschen E.R."/>
            <person name="Kwon T."/>
            <person name="Eng W."/>
            <person name="Kruse C.P.S."/>
            <person name="Koehler S.I."/>
            <person name="Kunde Y."/>
            <person name="Gleasner C.D."/>
            <person name="You Mak K.T."/>
            <person name="Polle J."/>
            <person name="Hovde B.T."/>
            <person name="Starkenburg S.R."/>
        </authorList>
    </citation>
    <scope>NUCLEOTIDE SEQUENCE [LARGE SCALE GENOMIC DNA]</scope>
    <source>
        <strain evidence="8 9">DOE0152z</strain>
    </source>
</reference>
<evidence type="ECO:0000256" key="5">
    <source>
        <dbReference type="ARBA" id="ARBA00029543"/>
    </source>
</evidence>
<accession>A0ABY8U753</accession>
<dbReference type="EMBL" id="CP126215">
    <property type="protein sequence ID" value="WIA17219.1"/>
    <property type="molecule type" value="Genomic_DNA"/>
</dbReference>
<dbReference type="SUPFAM" id="SSF55144">
    <property type="entry name" value="LigT-like"/>
    <property type="match status" value="1"/>
</dbReference>
<keyword evidence="2" id="KW-0378">Hydrolase</keyword>
<gene>
    <name evidence="8" type="ORF">OEZ85_014099</name>
</gene>
<feature type="region of interest" description="Disordered" evidence="7">
    <location>
        <begin position="8"/>
        <end position="60"/>
    </location>
</feature>
<keyword evidence="9" id="KW-1185">Reference proteome</keyword>
<dbReference type="InterPro" id="IPR027521">
    <property type="entry name" value="Usb1"/>
</dbReference>
<keyword evidence="1" id="KW-0540">Nuclease</keyword>
<dbReference type="PANTHER" id="PTHR13522">
    <property type="entry name" value="U6 SNRNA PHOSPHODIESTERASE 1"/>
    <property type="match status" value="1"/>
</dbReference>